<protein>
    <submittedName>
        <fullName evidence="5">Uncharacterized protein</fullName>
    </submittedName>
</protein>
<evidence type="ECO:0000313" key="14">
    <source>
        <dbReference type="Proteomes" id="UP000440367"/>
    </source>
</evidence>
<dbReference type="Proteomes" id="UP000476176">
    <property type="component" value="Unassembled WGS sequence"/>
</dbReference>
<evidence type="ECO:0000313" key="7">
    <source>
        <dbReference type="EMBL" id="KAE9231578.1"/>
    </source>
</evidence>
<evidence type="ECO:0000313" key="6">
    <source>
        <dbReference type="EMBL" id="KAE9153384.1"/>
    </source>
</evidence>
<evidence type="ECO:0000313" key="18">
    <source>
        <dbReference type="Proteomes" id="UP000476176"/>
    </source>
</evidence>
<gene>
    <name evidence="10" type="ORF">PF001_g2701</name>
    <name evidence="9" type="ORF">PF002_g3490</name>
    <name evidence="8" type="ORF">PF004_g2552</name>
    <name evidence="7" type="ORF">PF005_g3048</name>
    <name evidence="6" type="ORF">PF006_g2483</name>
    <name evidence="5" type="ORF">PF007_g2953</name>
    <name evidence="2" type="ORF">PF009_g3298</name>
    <name evidence="4" type="ORF">PF010_g2715</name>
    <name evidence="3" type="ORF">PF011_g2475</name>
</gene>
<dbReference type="EMBL" id="QXGA01000071">
    <property type="protein sequence ID" value="KAE9153384.1"/>
    <property type="molecule type" value="Genomic_DNA"/>
</dbReference>
<dbReference type="Proteomes" id="UP000441208">
    <property type="component" value="Unassembled WGS sequence"/>
</dbReference>
<evidence type="ECO:0000313" key="19">
    <source>
        <dbReference type="Proteomes" id="UP000488956"/>
    </source>
</evidence>
<evidence type="ECO:0000313" key="3">
    <source>
        <dbReference type="EMBL" id="KAE9026585.1"/>
    </source>
</evidence>
<dbReference type="EMBL" id="QXFX01000077">
    <property type="protein sequence ID" value="KAE9133713.1"/>
    <property type="molecule type" value="Genomic_DNA"/>
</dbReference>
<sequence length="50" mass="5531">MCVNTMVNLTLVRCLSLSYLSTQASSCRQRALSQCEAAMLRECCTTVARL</sequence>
<feature type="signal peptide" evidence="1">
    <location>
        <begin position="1"/>
        <end position="24"/>
    </location>
</feature>
<evidence type="ECO:0000313" key="9">
    <source>
        <dbReference type="EMBL" id="KAE9253143.1"/>
    </source>
</evidence>
<organism evidence="5 16">
    <name type="scientific">Phytophthora fragariae</name>
    <dbReference type="NCBI Taxonomy" id="53985"/>
    <lineage>
        <taxon>Eukaryota</taxon>
        <taxon>Sar</taxon>
        <taxon>Stramenopiles</taxon>
        <taxon>Oomycota</taxon>
        <taxon>Peronosporomycetes</taxon>
        <taxon>Peronosporales</taxon>
        <taxon>Peronosporaceae</taxon>
        <taxon>Phytophthora</taxon>
    </lineage>
</organism>
<evidence type="ECO:0000313" key="8">
    <source>
        <dbReference type="EMBL" id="KAE9251284.1"/>
    </source>
</evidence>
<name>A0A6A3THT7_9STRA</name>
<evidence type="ECO:0000313" key="15">
    <source>
        <dbReference type="Proteomes" id="UP000440732"/>
    </source>
</evidence>
<proteinExistence type="predicted"/>
<keyword evidence="1" id="KW-0732">Signal</keyword>
<dbReference type="EMBL" id="QXFW01000074">
    <property type="protein sequence ID" value="KAE9026585.1"/>
    <property type="molecule type" value="Genomic_DNA"/>
</dbReference>
<evidence type="ECO:0000313" key="5">
    <source>
        <dbReference type="EMBL" id="KAE9134382.1"/>
    </source>
</evidence>
<evidence type="ECO:0000313" key="11">
    <source>
        <dbReference type="Proteomes" id="UP000429523"/>
    </source>
</evidence>
<comment type="caution">
    <text evidence="5">The sequence shown here is derived from an EMBL/GenBank/DDBJ whole genome shotgun (WGS) entry which is preliminary data.</text>
</comment>
<dbReference type="EMBL" id="QXGB01000087">
    <property type="protein sequence ID" value="KAE9231578.1"/>
    <property type="molecule type" value="Genomic_DNA"/>
</dbReference>
<accession>A0A6A3THT7</accession>
<dbReference type="EMBL" id="QXGD01000099">
    <property type="protein sequence ID" value="KAE9253143.1"/>
    <property type="molecule type" value="Genomic_DNA"/>
</dbReference>
<dbReference type="EMBL" id="QXGF01000092">
    <property type="protein sequence ID" value="KAE8947088.1"/>
    <property type="molecule type" value="Genomic_DNA"/>
</dbReference>
<keyword evidence="12" id="KW-1185">Reference proteome</keyword>
<dbReference type="Proteomes" id="UP000440732">
    <property type="component" value="Unassembled WGS sequence"/>
</dbReference>
<evidence type="ECO:0000313" key="4">
    <source>
        <dbReference type="EMBL" id="KAE9133713.1"/>
    </source>
</evidence>
<evidence type="ECO:0000313" key="2">
    <source>
        <dbReference type="EMBL" id="KAE8947088.1"/>
    </source>
</evidence>
<dbReference type="Proteomes" id="UP000460718">
    <property type="component" value="Unassembled WGS sequence"/>
</dbReference>
<reference evidence="11 12" key="1">
    <citation type="submission" date="2018-08" db="EMBL/GenBank/DDBJ databases">
        <title>Genomic investigation of the strawberry pathogen Phytophthora fragariae indicates pathogenicity is determined by transcriptional variation in three key races.</title>
        <authorList>
            <person name="Adams T.M."/>
            <person name="Armitage A.D."/>
            <person name="Sobczyk M.K."/>
            <person name="Bates H.J."/>
            <person name="Dunwell J.M."/>
            <person name="Nellist C.F."/>
            <person name="Harrison R.J."/>
        </authorList>
    </citation>
    <scope>NUCLEOTIDE SEQUENCE [LARGE SCALE GENOMIC DNA]</scope>
    <source>
        <strain evidence="10 13">A4</strain>
        <strain evidence="9 14">BC-1</strain>
        <strain evidence="8 18">BC-23</strain>
        <strain evidence="7 12">NOV-27</strain>
        <strain evidence="6 15">NOV-5</strain>
        <strain evidence="5 16">NOV-71</strain>
        <strain evidence="2 11">NOV-9</strain>
        <strain evidence="4 19">ONT-3</strain>
        <strain evidence="3 17">SCRP245</strain>
    </source>
</reference>
<evidence type="ECO:0000313" key="10">
    <source>
        <dbReference type="EMBL" id="KAE9325908.1"/>
    </source>
</evidence>
<dbReference type="Proteomes" id="UP000433483">
    <property type="component" value="Unassembled WGS sequence"/>
</dbReference>
<evidence type="ECO:0000313" key="12">
    <source>
        <dbReference type="Proteomes" id="UP000433483"/>
    </source>
</evidence>
<dbReference type="AlphaFoldDB" id="A0A6A3THT7"/>
<dbReference type="Proteomes" id="UP000429523">
    <property type="component" value="Unassembled WGS sequence"/>
</dbReference>
<feature type="chain" id="PRO_5036380626" evidence="1">
    <location>
        <begin position="25"/>
        <end position="50"/>
    </location>
</feature>
<evidence type="ECO:0000313" key="17">
    <source>
        <dbReference type="Proteomes" id="UP000460718"/>
    </source>
</evidence>
<dbReference type="Proteomes" id="UP000437068">
    <property type="component" value="Unassembled WGS sequence"/>
</dbReference>
<dbReference type="EMBL" id="QXFZ01000083">
    <property type="protein sequence ID" value="KAE9134382.1"/>
    <property type="molecule type" value="Genomic_DNA"/>
</dbReference>
<evidence type="ECO:0000256" key="1">
    <source>
        <dbReference type="SAM" id="SignalP"/>
    </source>
</evidence>
<dbReference type="Proteomes" id="UP000440367">
    <property type="component" value="Unassembled WGS sequence"/>
</dbReference>
<evidence type="ECO:0000313" key="16">
    <source>
        <dbReference type="Proteomes" id="UP000441208"/>
    </source>
</evidence>
<evidence type="ECO:0000313" key="13">
    <source>
        <dbReference type="Proteomes" id="UP000437068"/>
    </source>
</evidence>
<dbReference type="EMBL" id="QXGC01000073">
    <property type="protein sequence ID" value="KAE9251284.1"/>
    <property type="molecule type" value="Genomic_DNA"/>
</dbReference>
<dbReference type="Proteomes" id="UP000488956">
    <property type="component" value="Unassembled WGS sequence"/>
</dbReference>
<dbReference type="EMBL" id="QXGE01000078">
    <property type="protein sequence ID" value="KAE9325908.1"/>
    <property type="molecule type" value="Genomic_DNA"/>
</dbReference>